<keyword evidence="2" id="KW-1185">Reference proteome</keyword>
<dbReference type="Proteomes" id="UP000269143">
    <property type="component" value="Segment"/>
</dbReference>
<gene>
    <name evidence="1" type="ORF">CPT_Stubb_074</name>
</gene>
<sequence length="60" mass="6704">MISMTGRLKVTIQYSDGRVVTKITPGVVSMYEMGEVYSLLDTIASTLDCTVIDWEIIDDE</sequence>
<proteinExistence type="predicted"/>
<dbReference type="EMBL" id="MH830339">
    <property type="protein sequence ID" value="AYJ73204.1"/>
    <property type="molecule type" value="Genomic_DNA"/>
</dbReference>
<protein>
    <submittedName>
        <fullName evidence="1">Uncharacterized protein</fullName>
    </submittedName>
</protein>
<evidence type="ECO:0000313" key="2">
    <source>
        <dbReference type="Proteomes" id="UP000269143"/>
    </source>
</evidence>
<evidence type="ECO:0000313" key="1">
    <source>
        <dbReference type="EMBL" id="AYJ73204.1"/>
    </source>
</evidence>
<organism evidence="1 2">
    <name type="scientific">Proteus phage Stubb</name>
    <dbReference type="NCBI Taxonomy" id="2315597"/>
    <lineage>
        <taxon>Viruses</taxon>
        <taxon>Duplodnaviria</taxon>
        <taxon>Heunggongvirae</taxon>
        <taxon>Uroviricota</taxon>
        <taxon>Caudoviricetes</taxon>
        <taxon>Demerecviridae</taxon>
        <taxon>Novosibvirus</taxon>
        <taxon>Novosibvirus stubb</taxon>
    </lineage>
</organism>
<accession>A0A3B8DJ49</accession>
<name>A0A3B8DJ49_9CAUD</name>
<reference evidence="2" key="1">
    <citation type="submission" date="2018-09" db="EMBL/GenBank/DDBJ databases">
        <title>Complete genome of Proteus mirabilis phage Stubb.</title>
        <authorList>
            <person name="Bourgeois T.A."/>
            <person name="Lessor L."/>
            <person name="O'Leary C.J."/>
            <person name="Liu M."/>
        </authorList>
    </citation>
    <scope>NUCLEOTIDE SEQUENCE [LARGE SCALE GENOMIC DNA]</scope>
</reference>